<feature type="chain" id="PRO_5042293826" description="chitinase" evidence="12">
    <location>
        <begin position="31"/>
        <end position="326"/>
    </location>
</feature>
<organism evidence="14 15">
    <name type="scientific">Sesamum angolense</name>
    <dbReference type="NCBI Taxonomy" id="2727404"/>
    <lineage>
        <taxon>Eukaryota</taxon>
        <taxon>Viridiplantae</taxon>
        <taxon>Streptophyta</taxon>
        <taxon>Embryophyta</taxon>
        <taxon>Tracheophyta</taxon>
        <taxon>Spermatophyta</taxon>
        <taxon>Magnoliopsida</taxon>
        <taxon>eudicotyledons</taxon>
        <taxon>Gunneridae</taxon>
        <taxon>Pentapetalae</taxon>
        <taxon>asterids</taxon>
        <taxon>lamiids</taxon>
        <taxon>Lamiales</taxon>
        <taxon>Pedaliaceae</taxon>
        <taxon>Sesamum</taxon>
    </lineage>
</organism>
<evidence type="ECO:0000256" key="6">
    <source>
        <dbReference type="ARBA" id="ARBA00023277"/>
    </source>
</evidence>
<keyword evidence="7 10" id="KW-0326">Glycosidase</keyword>
<keyword evidence="15" id="KW-1185">Reference proteome</keyword>
<reference evidence="14" key="1">
    <citation type="submission" date="2020-06" db="EMBL/GenBank/DDBJ databases">
        <authorList>
            <person name="Li T."/>
            <person name="Hu X."/>
            <person name="Zhang T."/>
            <person name="Song X."/>
            <person name="Zhang H."/>
            <person name="Dai N."/>
            <person name="Sheng W."/>
            <person name="Hou X."/>
            <person name="Wei L."/>
        </authorList>
    </citation>
    <scope>NUCLEOTIDE SEQUENCE</scope>
    <source>
        <strain evidence="14">K16</strain>
        <tissue evidence="14">Leaf</tissue>
    </source>
</reference>
<dbReference type="FunFam" id="3.20.20.80:FF:000015">
    <property type="entry name" value="Acidic endochitinase SE2"/>
    <property type="match status" value="1"/>
</dbReference>
<evidence type="ECO:0000259" key="13">
    <source>
        <dbReference type="PROSITE" id="PS51910"/>
    </source>
</evidence>
<dbReference type="PROSITE" id="PS01095">
    <property type="entry name" value="GH18_1"/>
    <property type="match status" value="1"/>
</dbReference>
<protein>
    <recommendedName>
        <fullName evidence="2">chitinase</fullName>
        <ecNumber evidence="2">3.2.1.14</ecNumber>
    </recommendedName>
</protein>
<comment type="caution">
    <text evidence="14">The sequence shown here is derived from an EMBL/GenBank/DDBJ whole genome shotgun (WGS) entry which is preliminary data.</text>
</comment>
<evidence type="ECO:0000256" key="12">
    <source>
        <dbReference type="SAM" id="SignalP"/>
    </source>
</evidence>
<keyword evidence="6" id="KW-0119">Carbohydrate metabolism</keyword>
<dbReference type="SUPFAM" id="SSF51445">
    <property type="entry name" value="(Trans)glycosidases"/>
    <property type="match status" value="1"/>
</dbReference>
<keyword evidence="3 10" id="KW-0378">Hydrolase</keyword>
<dbReference type="InterPro" id="IPR001223">
    <property type="entry name" value="Glyco_hydro18_cat"/>
</dbReference>
<evidence type="ECO:0000256" key="2">
    <source>
        <dbReference type="ARBA" id="ARBA00012729"/>
    </source>
</evidence>
<dbReference type="GO" id="GO:0005576">
    <property type="term" value="C:extracellular region"/>
    <property type="evidence" value="ECO:0007669"/>
    <property type="project" value="TreeGrafter"/>
</dbReference>
<comment type="similarity">
    <text evidence="11">Belongs to the glycosyl hydrolase 18 family.</text>
</comment>
<comment type="catalytic activity">
    <reaction evidence="1">
        <text>Random endo-hydrolysis of N-acetyl-beta-D-glucosaminide (1-&gt;4)-beta-linkages in chitin and chitodextrins.</text>
        <dbReference type="EC" id="3.2.1.14"/>
    </reaction>
</comment>
<dbReference type="Pfam" id="PF00704">
    <property type="entry name" value="Glyco_hydro_18"/>
    <property type="match status" value="1"/>
</dbReference>
<dbReference type="GO" id="GO:0008843">
    <property type="term" value="F:endochitinase activity"/>
    <property type="evidence" value="ECO:0007669"/>
    <property type="project" value="UniProtKB-EC"/>
</dbReference>
<name>A0AAE2BZL7_9LAMI</name>
<comment type="function">
    <text evidence="9">This protein functions as a defense against chitin containing fungal pathogens.</text>
</comment>
<keyword evidence="4" id="KW-0146">Chitin degradation</keyword>
<dbReference type="Gene3D" id="3.20.20.80">
    <property type="entry name" value="Glycosidases"/>
    <property type="match status" value="1"/>
</dbReference>
<proteinExistence type="inferred from homology"/>
<dbReference type="InterPro" id="IPR017853">
    <property type="entry name" value="GH"/>
</dbReference>
<gene>
    <name evidence="14" type="ORF">Sango_0732500</name>
</gene>
<feature type="signal peptide" evidence="12">
    <location>
        <begin position="1"/>
        <end position="30"/>
    </location>
</feature>
<evidence type="ECO:0000256" key="9">
    <source>
        <dbReference type="ARBA" id="ARBA00059418"/>
    </source>
</evidence>
<accession>A0AAE2BZL7</accession>
<dbReference type="PROSITE" id="PS51910">
    <property type="entry name" value="GH18_2"/>
    <property type="match status" value="1"/>
</dbReference>
<evidence type="ECO:0000256" key="7">
    <source>
        <dbReference type="ARBA" id="ARBA00023295"/>
    </source>
</evidence>
<dbReference type="PANTHER" id="PTHR45708">
    <property type="entry name" value="ENDOCHITINASE"/>
    <property type="match status" value="1"/>
</dbReference>
<dbReference type="PANTHER" id="PTHR45708:SF49">
    <property type="entry name" value="ENDOCHITINASE"/>
    <property type="match status" value="1"/>
</dbReference>
<reference evidence="14" key="2">
    <citation type="journal article" date="2024" name="Plant">
        <title>Genomic evolution and insights into agronomic trait innovations of Sesamum species.</title>
        <authorList>
            <person name="Miao H."/>
            <person name="Wang L."/>
            <person name="Qu L."/>
            <person name="Liu H."/>
            <person name="Sun Y."/>
            <person name="Le M."/>
            <person name="Wang Q."/>
            <person name="Wei S."/>
            <person name="Zheng Y."/>
            <person name="Lin W."/>
            <person name="Duan Y."/>
            <person name="Cao H."/>
            <person name="Xiong S."/>
            <person name="Wang X."/>
            <person name="Wei L."/>
            <person name="Li C."/>
            <person name="Ma Q."/>
            <person name="Ju M."/>
            <person name="Zhao R."/>
            <person name="Li G."/>
            <person name="Mu C."/>
            <person name="Tian Q."/>
            <person name="Mei H."/>
            <person name="Zhang T."/>
            <person name="Gao T."/>
            <person name="Zhang H."/>
        </authorList>
    </citation>
    <scope>NUCLEOTIDE SEQUENCE</scope>
    <source>
        <strain evidence="14">K16</strain>
    </source>
</reference>
<dbReference type="InterPro" id="IPR050542">
    <property type="entry name" value="Glycosyl_Hydrlase18_Chitinase"/>
</dbReference>
<dbReference type="AlphaFoldDB" id="A0AAE2BZL7"/>
<evidence type="ECO:0000256" key="5">
    <source>
        <dbReference type="ARBA" id="ARBA00023157"/>
    </source>
</evidence>
<dbReference type="Proteomes" id="UP001289374">
    <property type="component" value="Unassembled WGS sequence"/>
</dbReference>
<dbReference type="GO" id="GO:0000272">
    <property type="term" value="P:polysaccharide catabolic process"/>
    <property type="evidence" value="ECO:0007669"/>
    <property type="project" value="UniProtKB-KW"/>
</dbReference>
<keyword evidence="8" id="KW-0624">Polysaccharide degradation</keyword>
<evidence type="ECO:0000256" key="8">
    <source>
        <dbReference type="ARBA" id="ARBA00023326"/>
    </source>
</evidence>
<dbReference type="CDD" id="cd02877">
    <property type="entry name" value="GH18_hevamine_XipI_class_III"/>
    <property type="match status" value="1"/>
</dbReference>
<feature type="domain" description="GH18" evidence="13">
    <location>
        <begin position="34"/>
        <end position="314"/>
    </location>
</feature>
<evidence type="ECO:0000256" key="1">
    <source>
        <dbReference type="ARBA" id="ARBA00000822"/>
    </source>
</evidence>
<dbReference type="GO" id="GO:0006032">
    <property type="term" value="P:chitin catabolic process"/>
    <property type="evidence" value="ECO:0007669"/>
    <property type="project" value="UniProtKB-KW"/>
</dbReference>
<evidence type="ECO:0000256" key="4">
    <source>
        <dbReference type="ARBA" id="ARBA00023024"/>
    </source>
</evidence>
<dbReference type="EC" id="3.2.1.14" evidence="2"/>
<dbReference type="EMBL" id="JACGWL010000004">
    <property type="protein sequence ID" value="KAK4403639.1"/>
    <property type="molecule type" value="Genomic_DNA"/>
</dbReference>
<keyword evidence="5" id="KW-1015">Disulfide bond</keyword>
<evidence type="ECO:0000256" key="11">
    <source>
        <dbReference type="RuleBase" id="RU004453"/>
    </source>
</evidence>
<evidence type="ECO:0000256" key="3">
    <source>
        <dbReference type="ARBA" id="ARBA00022801"/>
    </source>
</evidence>
<keyword evidence="12" id="KW-0732">Signal</keyword>
<evidence type="ECO:0000313" key="14">
    <source>
        <dbReference type="EMBL" id="KAK4403639.1"/>
    </source>
</evidence>
<evidence type="ECO:0000313" key="15">
    <source>
        <dbReference type="Proteomes" id="UP001289374"/>
    </source>
</evidence>
<dbReference type="InterPro" id="IPR001579">
    <property type="entry name" value="Glyco_hydro_18_chit_AS"/>
</dbReference>
<evidence type="ECO:0000256" key="10">
    <source>
        <dbReference type="RuleBase" id="RU000489"/>
    </source>
</evidence>
<sequence length="326" mass="35831">MATSYSQPTKPQLMILISCILVAFSLFSTAAPCGKISVYWGQNLYERSLLEACHSNLYQYVNLAFLVDFGRDVIQPNINLAGHCVPESGDCRRLITEIQACQDLGVKVLLSLGGSIGNYGLSSPDDAKLVAAQIYDIFLSGTNVTGPLGPVALDGVDFDIEGEHPIQYWDDLARALASYRTPQRKVYLAAAPQCIRPDQHLDAAINTGLFDYVWVQFYNNPPCQYDSSSGDISKLIASWNEWSASLPAGTKLFLGLPAAPNASGSGYIPPDVLTSRILPVIRTSANYRGVMLWSRYYDIQCNYSTIIKPSLCDKTLHRQDLLISMV</sequence>
<dbReference type="InterPro" id="IPR045321">
    <property type="entry name" value="Cts1-like"/>
</dbReference>